<dbReference type="Ensembl" id="ENSAOCT00000024140.2">
    <property type="protein sequence ID" value="ENSAOCP00000029751.2"/>
    <property type="gene ID" value="ENSAOCG00000020747.2"/>
</dbReference>
<dbReference type="PROSITE" id="PS51034">
    <property type="entry name" value="ZP_2"/>
    <property type="match status" value="1"/>
</dbReference>
<keyword evidence="2" id="KW-1015">Disulfide bond</keyword>
<feature type="domain" description="ZP" evidence="4">
    <location>
        <begin position="507"/>
        <end position="761"/>
    </location>
</feature>
<name>A0A3Q1DEC1_AMPOC</name>
<accession>A0A3Q1DEC1</accession>
<dbReference type="PANTHER" id="PTHR14002:SF50">
    <property type="entry name" value="ALPHA-TECTORIN-LIKE-RELATED"/>
    <property type="match status" value="1"/>
</dbReference>
<keyword evidence="1 3" id="KW-0732">Signal</keyword>
<dbReference type="Pfam" id="PF08742">
    <property type="entry name" value="C8"/>
    <property type="match status" value="1"/>
</dbReference>
<evidence type="ECO:0000256" key="3">
    <source>
        <dbReference type="SAM" id="SignalP"/>
    </source>
</evidence>
<organism evidence="5 6">
    <name type="scientific">Amphiprion ocellaris</name>
    <name type="common">Clown anemonefish</name>
    <dbReference type="NCBI Taxonomy" id="80972"/>
    <lineage>
        <taxon>Eukaryota</taxon>
        <taxon>Metazoa</taxon>
        <taxon>Chordata</taxon>
        <taxon>Craniata</taxon>
        <taxon>Vertebrata</taxon>
        <taxon>Euteleostomi</taxon>
        <taxon>Actinopterygii</taxon>
        <taxon>Neopterygii</taxon>
        <taxon>Teleostei</taxon>
        <taxon>Neoteleostei</taxon>
        <taxon>Acanthomorphata</taxon>
        <taxon>Ovalentaria</taxon>
        <taxon>Pomacentridae</taxon>
        <taxon>Amphiprion</taxon>
    </lineage>
</organism>
<dbReference type="SMART" id="SM00832">
    <property type="entry name" value="C8"/>
    <property type="match status" value="1"/>
</dbReference>
<evidence type="ECO:0000256" key="1">
    <source>
        <dbReference type="ARBA" id="ARBA00022729"/>
    </source>
</evidence>
<dbReference type="AlphaFoldDB" id="A0A3Q1DEC1"/>
<keyword evidence="6" id="KW-1185">Reference proteome</keyword>
<dbReference type="InterPro" id="IPR014853">
    <property type="entry name" value="VWF/SSPO/ZAN-like_Cys-rich_dom"/>
</dbReference>
<dbReference type="GeneTree" id="ENSGT00940000156038"/>
<dbReference type="InterPro" id="IPR001507">
    <property type="entry name" value="ZP_dom"/>
</dbReference>
<dbReference type="Proteomes" id="UP001501940">
    <property type="component" value="Chromosome 23"/>
</dbReference>
<evidence type="ECO:0000256" key="2">
    <source>
        <dbReference type="ARBA" id="ARBA00023157"/>
    </source>
</evidence>
<dbReference type="InterPro" id="IPR042235">
    <property type="entry name" value="ZP-C_dom"/>
</dbReference>
<sequence length="777" mass="84055">MLRPLLLLSAVAMVTASVKTIRSDQNVSISSCPIRYYGVEYNNIYIKFTNNKLAICFDAMYNVTAVGDCIIGPKPVASVDFSILQTAVRSRFQNVSGTSNCSVKFEAQLTSGRFTLNLFNFGTEAVMSVTSTGAMKFEAMVNGTTVDTLNLPSATAHVDISGCRDAGAVYKPGSVVSSDPNTCFTRTCDQVATVQNSACGALETCLGNGSCGHGAICTVTANTVIDIHGKLKTIEDRCSYTLLSAPSDPDFQIVAHFRERRRTDVSFLESVVLQLNDVGFHIHLDQGNRASLNESLLSLNSSVRSVQGVLMSRDHRGVTAEASLSGSTASVFFDGHMAQIHVEGPAVKTLGGLCGKSSADLSRLRSSDSSCQKKHQQSPDSSIDCMAVAERCSLLNKPPFDICHQHSGPQPFITACSQTLCEYPALDGFNCQFLEAYARSCQLNNVTLKSWRPGASCPSPQAFCRDRTCSDHEFCGEKTLGGETRCFCRAIFASKYRTSDTLGEPTVCNQSSASVILVGCLLEDKGIKHSALHLNDDTCRGVMDPLDHMVTFSFNGTNNCGAEVTTDGNKVIYTNTIKTGNITTGVITRHDQVYINFSCIHTQPEVKTAAFKIKDSSVMENITTGAWNYTLTMRAYSDPGLSQVVDSNTEVQLNQKIWVELNTVGLEGGLVALVTDSCWATKDQPPNSTVRHDLISNGCADSGDQTVKVMGNGLGTSNSFSFNMFQFSGSSTDVYLHCKLELCVKSSKSCEPTCSGNSRKRRSVRYSATFISMTWTK</sequence>
<reference evidence="5 6" key="1">
    <citation type="submission" date="2022-01" db="EMBL/GenBank/DDBJ databases">
        <title>A chromosome-scale genome assembly of the false clownfish, Amphiprion ocellaris.</title>
        <authorList>
            <person name="Ryu T."/>
        </authorList>
    </citation>
    <scope>NUCLEOTIDE SEQUENCE [LARGE SCALE GENOMIC DNA]</scope>
</reference>
<feature type="chain" id="PRO_5043310415" description="ZP domain-containing protein" evidence="3">
    <location>
        <begin position="17"/>
        <end position="777"/>
    </location>
</feature>
<evidence type="ECO:0000313" key="6">
    <source>
        <dbReference type="Proteomes" id="UP001501940"/>
    </source>
</evidence>
<evidence type="ECO:0000313" key="5">
    <source>
        <dbReference type="Ensembl" id="ENSAOCP00000029751.2"/>
    </source>
</evidence>
<evidence type="ECO:0000259" key="4">
    <source>
        <dbReference type="PROSITE" id="PS51034"/>
    </source>
</evidence>
<dbReference type="OMA" id="PQERCQG"/>
<reference evidence="5" key="3">
    <citation type="submission" date="2025-09" db="UniProtKB">
        <authorList>
            <consortium name="Ensembl"/>
        </authorList>
    </citation>
    <scope>IDENTIFICATION</scope>
</reference>
<dbReference type="PANTHER" id="PTHR14002">
    <property type="entry name" value="ENDOGLIN/TGF-BETA RECEPTOR TYPE III"/>
    <property type="match status" value="1"/>
</dbReference>
<dbReference type="Gene3D" id="2.60.40.4100">
    <property type="entry name" value="Zona pellucida, ZP-C domain"/>
    <property type="match status" value="1"/>
</dbReference>
<gene>
    <name evidence="5" type="primary">MELTF</name>
</gene>
<feature type="signal peptide" evidence="3">
    <location>
        <begin position="1"/>
        <end position="16"/>
    </location>
</feature>
<proteinExistence type="predicted"/>
<dbReference type="SMART" id="SM00241">
    <property type="entry name" value="ZP"/>
    <property type="match status" value="1"/>
</dbReference>
<reference evidence="5" key="2">
    <citation type="submission" date="2025-08" db="UniProtKB">
        <authorList>
            <consortium name="Ensembl"/>
        </authorList>
    </citation>
    <scope>IDENTIFICATION</scope>
</reference>
<protein>
    <recommendedName>
        <fullName evidence="4">ZP domain-containing protein</fullName>
    </recommendedName>
</protein>
<dbReference type="Gene3D" id="2.60.40.3210">
    <property type="entry name" value="Zona pellucida, ZP-N domain"/>
    <property type="match status" value="1"/>
</dbReference>
<dbReference type="Pfam" id="PF00100">
    <property type="entry name" value="Zona_pellucida"/>
    <property type="match status" value="1"/>
</dbReference>
<dbReference type="InterPro" id="IPR055355">
    <property type="entry name" value="ZP-C"/>
</dbReference>